<reference evidence="4 5" key="2">
    <citation type="journal article" date="2012" name="Stand. Genomic Sci.">
        <title>Genome sequence of the moderately thermophilic, amino-acid-degrading and sulfur-reducing bacterium Thermovirga lienii type strain (Cas60314(T)).</title>
        <authorList>
            <person name="Goker M."/>
            <person name="Saunders E."/>
            <person name="Lapidus A."/>
            <person name="Nolan M."/>
            <person name="Lucas S."/>
            <person name="Hammon N."/>
            <person name="Deshpande S."/>
            <person name="Cheng J.F."/>
            <person name="Han C."/>
            <person name="Tapia R."/>
            <person name="Goodwin L.A."/>
            <person name="Pitluck S."/>
            <person name="Liolios K."/>
            <person name="Mavromatis K."/>
            <person name="Pagani I."/>
            <person name="Ivanova N."/>
            <person name="Mikhailova N."/>
            <person name="Pati A."/>
            <person name="Chen A."/>
            <person name="Palaniappan K."/>
            <person name="Land M."/>
            <person name="Chang Y.J."/>
            <person name="Jeffries C.D."/>
            <person name="Brambilla E.M."/>
            <person name="Rohde M."/>
            <person name="Spring S."/>
            <person name="Detter J.C."/>
            <person name="Woyke T."/>
            <person name="Bristow J."/>
            <person name="Eisen J.A."/>
            <person name="Markowitz V."/>
            <person name="Hugenholtz P."/>
            <person name="Kyrpides N.C."/>
            <person name="Klenk H.P."/>
        </authorList>
    </citation>
    <scope>NUCLEOTIDE SEQUENCE [LARGE SCALE GENOMIC DNA]</scope>
    <source>
        <strain evidence="5">ATCC BAA-1197 / DSM 17291 / Cas60314</strain>
    </source>
</reference>
<dbReference type="HOGENOM" id="CLU_070764_7_1_0"/>
<organism evidence="4 5">
    <name type="scientific">Thermovirga lienii (strain ATCC BAA-1197 / DSM 17291 / Cas60314)</name>
    <dbReference type="NCBI Taxonomy" id="580340"/>
    <lineage>
        <taxon>Bacteria</taxon>
        <taxon>Thermotogati</taxon>
        <taxon>Synergistota</taxon>
        <taxon>Synergistia</taxon>
        <taxon>Synergistales</taxon>
        <taxon>Thermovirgaceae</taxon>
        <taxon>Thermovirga</taxon>
    </lineage>
</organism>
<dbReference type="OrthoDB" id="9812105at2"/>
<proteinExistence type="inferred from homology"/>
<dbReference type="Gene3D" id="3.40.109.10">
    <property type="entry name" value="NADH Oxidase"/>
    <property type="match status" value="1"/>
</dbReference>
<dbReference type="GO" id="GO:0016491">
    <property type="term" value="F:oxidoreductase activity"/>
    <property type="evidence" value="ECO:0007669"/>
    <property type="project" value="UniProtKB-KW"/>
</dbReference>
<dbReference type="KEGG" id="tli:Tlie_0503"/>
<gene>
    <name evidence="4" type="ordered locus">Tlie_0503</name>
</gene>
<keyword evidence="2" id="KW-0560">Oxidoreductase</keyword>
<dbReference type="PANTHER" id="PTHR43673">
    <property type="entry name" value="NAD(P)H NITROREDUCTASE YDGI-RELATED"/>
    <property type="match status" value="1"/>
</dbReference>
<reference evidence="5" key="1">
    <citation type="submission" date="2011-10" db="EMBL/GenBank/DDBJ databases">
        <title>The complete genome of chromosome of Thermovirga lienii DSM 17291.</title>
        <authorList>
            <consortium name="US DOE Joint Genome Institute (JGI-PGF)"/>
            <person name="Lucas S."/>
            <person name="Copeland A."/>
            <person name="Lapidus A."/>
            <person name="Glavina del Rio T."/>
            <person name="Dalin E."/>
            <person name="Tice H."/>
            <person name="Bruce D."/>
            <person name="Goodwin L."/>
            <person name="Pitluck S."/>
            <person name="Peters L."/>
            <person name="Mikhailova N."/>
            <person name="Saunders E."/>
            <person name="Kyrpides N."/>
            <person name="Mavromatis K."/>
            <person name="Ivanova N."/>
            <person name="Last F.I."/>
            <person name="Brettin T."/>
            <person name="Detter J.C."/>
            <person name="Han C."/>
            <person name="Larimer F."/>
            <person name="Land M."/>
            <person name="Hauser L."/>
            <person name="Markowitz V."/>
            <person name="Cheng J.-F."/>
            <person name="Hugenholtz P."/>
            <person name="Woyke T."/>
            <person name="Wu D."/>
            <person name="Spring S."/>
            <person name="Schroeder M."/>
            <person name="Brambilla E.-M."/>
            <person name="Klenk H.-P."/>
            <person name="Eisen J.A."/>
        </authorList>
    </citation>
    <scope>NUCLEOTIDE SEQUENCE [LARGE SCALE GENOMIC DNA]</scope>
    <source>
        <strain evidence="5">ATCC BAA-1197 / DSM 17291 / Cas60314</strain>
    </source>
</reference>
<dbReference type="Proteomes" id="UP000005868">
    <property type="component" value="Chromosome"/>
</dbReference>
<dbReference type="InterPro" id="IPR000415">
    <property type="entry name" value="Nitroreductase-like"/>
</dbReference>
<evidence type="ECO:0000313" key="4">
    <source>
        <dbReference type="EMBL" id="AER66238.1"/>
    </source>
</evidence>
<accession>G7V802</accession>
<name>G7V802_THELD</name>
<protein>
    <submittedName>
        <fullName evidence="4">Nitroreductase</fullName>
    </submittedName>
</protein>
<evidence type="ECO:0000256" key="1">
    <source>
        <dbReference type="ARBA" id="ARBA00007118"/>
    </source>
</evidence>
<evidence type="ECO:0000313" key="5">
    <source>
        <dbReference type="Proteomes" id="UP000005868"/>
    </source>
</evidence>
<dbReference type="STRING" id="580340.Tlie_0503"/>
<dbReference type="EMBL" id="CP003096">
    <property type="protein sequence ID" value="AER66238.1"/>
    <property type="molecule type" value="Genomic_DNA"/>
</dbReference>
<comment type="similarity">
    <text evidence="1">Belongs to the nitroreductase family.</text>
</comment>
<dbReference type="eggNOG" id="COG0778">
    <property type="taxonomic scope" value="Bacteria"/>
</dbReference>
<keyword evidence="5" id="KW-1185">Reference proteome</keyword>
<dbReference type="AlphaFoldDB" id="G7V802"/>
<feature type="domain" description="Nitroreductase" evidence="3">
    <location>
        <begin position="8"/>
        <end position="157"/>
    </location>
</feature>
<evidence type="ECO:0000259" key="3">
    <source>
        <dbReference type="Pfam" id="PF00881"/>
    </source>
</evidence>
<sequence length="183" mass="20117">MGFIDLVLKRKSIRSFLSTPVDRTILDKCLEAARLAPSACNAQPWQFFICDKEPLRSELSERAFSGIYSMNSFAKEAPVLVVVAKRTTKVAPKVGGLFQGVDFGLIDIGIACDHFQLAAAEEDLGTCLLGWFNSKAVVKILNLPKNLKPTLMIAVGYPKGPMGGRKDRLPLEEVRSYIESPSK</sequence>
<dbReference type="InterPro" id="IPR029479">
    <property type="entry name" value="Nitroreductase"/>
</dbReference>
<dbReference type="SUPFAM" id="SSF55469">
    <property type="entry name" value="FMN-dependent nitroreductase-like"/>
    <property type="match status" value="1"/>
</dbReference>
<evidence type="ECO:0000256" key="2">
    <source>
        <dbReference type="ARBA" id="ARBA00023002"/>
    </source>
</evidence>
<dbReference type="Pfam" id="PF00881">
    <property type="entry name" value="Nitroreductase"/>
    <property type="match status" value="1"/>
</dbReference>
<dbReference type="PANTHER" id="PTHR43673:SF10">
    <property type="entry name" value="NADH DEHYDROGENASE_NAD(P)H NITROREDUCTASE XCC3605-RELATED"/>
    <property type="match status" value="1"/>
</dbReference>